<dbReference type="PANTHER" id="PTHR16083:SF65">
    <property type="entry name" value="DISEASE RESISTANCE PROTEIN RPP8-LIKE"/>
    <property type="match status" value="1"/>
</dbReference>
<organism evidence="1 2">
    <name type="scientific">Escallonia herrerae</name>
    <dbReference type="NCBI Taxonomy" id="1293975"/>
    <lineage>
        <taxon>Eukaryota</taxon>
        <taxon>Viridiplantae</taxon>
        <taxon>Streptophyta</taxon>
        <taxon>Embryophyta</taxon>
        <taxon>Tracheophyta</taxon>
        <taxon>Spermatophyta</taxon>
        <taxon>Magnoliopsida</taxon>
        <taxon>eudicotyledons</taxon>
        <taxon>Gunneridae</taxon>
        <taxon>Pentapetalae</taxon>
        <taxon>asterids</taxon>
        <taxon>campanulids</taxon>
        <taxon>Escalloniales</taxon>
        <taxon>Escalloniaceae</taxon>
        <taxon>Escallonia</taxon>
    </lineage>
</organism>
<dbReference type="Gene3D" id="3.80.10.10">
    <property type="entry name" value="Ribonuclease Inhibitor"/>
    <property type="match status" value="2"/>
</dbReference>
<protein>
    <submittedName>
        <fullName evidence="1">Uncharacterized protein</fullName>
    </submittedName>
</protein>
<evidence type="ECO:0000313" key="1">
    <source>
        <dbReference type="EMBL" id="KAK2965028.1"/>
    </source>
</evidence>
<comment type="caution">
    <text evidence="1">The sequence shown here is derived from an EMBL/GenBank/DDBJ whole genome shotgun (WGS) entry which is preliminary data.</text>
</comment>
<dbReference type="EMBL" id="JAVXUP010005661">
    <property type="protein sequence ID" value="KAK2965028.1"/>
    <property type="molecule type" value="Genomic_DNA"/>
</dbReference>
<proteinExistence type="predicted"/>
<dbReference type="Proteomes" id="UP001188597">
    <property type="component" value="Unassembled WGS sequence"/>
</dbReference>
<sequence>MDLDVGEEADGVELLGCLKILDLSHCHSLTRTPDFSRLPILERLILKGCETLIEVHESIGNLENSLVYLNLEDCTSLSKLPRNIAMLKVLKALIISGCLNLVEFPMGMEKLEVLRVFHVDRIVMGPVTPATEVGTSWHALIPLWRVSKPRKTPELSCASLPRFLVNVSLAGCNLFDDAFPRELTNLHSLQNLNLGDNPFLCVPTFIKGLPRLQTLRLGGCHRLQEVTDIRGLQYLDMHDCTSLQKYEPHGETFPIARCDNLMEMAYCSELIPIDDTRVSFVKYQLELINNIEMITYHSLTDTIRRGPI</sequence>
<dbReference type="InterPro" id="IPR032675">
    <property type="entry name" value="LRR_dom_sf"/>
</dbReference>
<dbReference type="SUPFAM" id="SSF52047">
    <property type="entry name" value="RNI-like"/>
    <property type="match status" value="1"/>
</dbReference>
<accession>A0AA88Q9F7</accession>
<reference evidence="1" key="1">
    <citation type="submission" date="2022-12" db="EMBL/GenBank/DDBJ databases">
        <title>Draft genome assemblies for two species of Escallonia (Escalloniales).</title>
        <authorList>
            <person name="Chanderbali A."/>
            <person name="Dervinis C."/>
            <person name="Anghel I."/>
            <person name="Soltis D."/>
            <person name="Soltis P."/>
            <person name="Zapata F."/>
        </authorList>
    </citation>
    <scope>NUCLEOTIDE SEQUENCE</scope>
    <source>
        <strain evidence="1">UCBG64.0493</strain>
        <tissue evidence="1">Leaf</tissue>
    </source>
</reference>
<keyword evidence="2" id="KW-1185">Reference proteome</keyword>
<evidence type="ECO:0000313" key="2">
    <source>
        <dbReference type="Proteomes" id="UP001188597"/>
    </source>
</evidence>
<name>A0AA88Q9F7_9ASTE</name>
<dbReference type="AlphaFoldDB" id="A0AA88Q9F7"/>
<dbReference type="PANTHER" id="PTHR16083">
    <property type="entry name" value="LEUCINE RICH REPEAT CONTAINING PROTEIN"/>
    <property type="match status" value="1"/>
</dbReference>
<feature type="non-terminal residue" evidence="1">
    <location>
        <position position="1"/>
    </location>
</feature>
<gene>
    <name evidence="1" type="ORF">RJ639_029541</name>
</gene>